<keyword evidence="3" id="KW-1185">Reference proteome</keyword>
<protein>
    <recommendedName>
        <fullName evidence="1">DUF6919 domain-containing protein</fullName>
    </recommendedName>
</protein>
<evidence type="ECO:0000259" key="1">
    <source>
        <dbReference type="Pfam" id="PF21897"/>
    </source>
</evidence>
<dbReference type="Proteomes" id="UP000293342">
    <property type="component" value="Unassembled WGS sequence"/>
</dbReference>
<organism evidence="2 3">
    <name type="scientific">Kribbella capetownensis</name>
    <dbReference type="NCBI Taxonomy" id="1572659"/>
    <lineage>
        <taxon>Bacteria</taxon>
        <taxon>Bacillati</taxon>
        <taxon>Actinomycetota</taxon>
        <taxon>Actinomycetes</taxon>
        <taxon>Propionibacteriales</taxon>
        <taxon>Kribbellaceae</taxon>
        <taxon>Kribbella</taxon>
    </lineage>
</organism>
<evidence type="ECO:0000313" key="2">
    <source>
        <dbReference type="EMBL" id="TCC33910.1"/>
    </source>
</evidence>
<reference evidence="2 3" key="1">
    <citation type="submission" date="2019-02" db="EMBL/GenBank/DDBJ databases">
        <title>Kribbella capetownensis sp. nov. and Kribbella speibonae sp. nov., isolated from soil.</title>
        <authorList>
            <person name="Curtis S.M."/>
            <person name="Norton I."/>
            <person name="Everest G.J."/>
            <person name="Meyers P.R."/>
        </authorList>
    </citation>
    <scope>NUCLEOTIDE SEQUENCE [LARGE SCALE GENOMIC DNA]</scope>
    <source>
        <strain evidence="2 3">YM53</strain>
    </source>
</reference>
<dbReference type="RefSeq" id="WP_131519397.1">
    <property type="nucleotide sequence ID" value="NZ_SJKD01000019.1"/>
</dbReference>
<accession>A0A4R0INA7</accession>
<sequence>MPAPTEARASRQAVVHIVGDWQHWLDRLGLKVPRALCGAYLAAEGPDDGPDQDAPVCDRCERRASRHSLAELVRARCANRRARAATADRWAEAATFEDLCGLTAQWLEGELAFHPGGYDEPDPETTELLPVLADLNRIGFLTEASQPGATDPGYDGAGWQQRAAVQGYVTDETLRRVLALTAQTHGLLYVVHDPSDRIRQDAVVVTTRAGRPYTVFGVWLPPSNTRMTYGSWCSREIGAVVNQAHQVTLIDPEWGREDVLWPALTELLQPHAD</sequence>
<gene>
    <name evidence="2" type="ORF">E0H75_42410</name>
</gene>
<evidence type="ECO:0000313" key="3">
    <source>
        <dbReference type="Proteomes" id="UP000293342"/>
    </source>
</evidence>
<name>A0A4R0INA7_9ACTN</name>
<dbReference type="InterPro" id="IPR054212">
    <property type="entry name" value="DUF6919"/>
</dbReference>
<feature type="domain" description="DUF6919" evidence="1">
    <location>
        <begin position="87"/>
        <end position="269"/>
    </location>
</feature>
<dbReference type="AlphaFoldDB" id="A0A4R0INA7"/>
<dbReference type="OrthoDB" id="4195350at2"/>
<dbReference type="Pfam" id="PF21897">
    <property type="entry name" value="DUF6919"/>
    <property type="match status" value="1"/>
</dbReference>
<comment type="caution">
    <text evidence="2">The sequence shown here is derived from an EMBL/GenBank/DDBJ whole genome shotgun (WGS) entry which is preliminary data.</text>
</comment>
<proteinExistence type="predicted"/>
<dbReference type="EMBL" id="SJKD01000019">
    <property type="protein sequence ID" value="TCC33910.1"/>
    <property type="molecule type" value="Genomic_DNA"/>
</dbReference>